<dbReference type="OrthoDB" id="279982at2"/>
<gene>
    <name evidence="3" type="ORF">EW142_08270</name>
</gene>
<dbReference type="SUPFAM" id="SSF69318">
    <property type="entry name" value="Integrin alpha N-terminal domain"/>
    <property type="match status" value="1"/>
</dbReference>
<name>A0A4Q8QBD8_9FLAO</name>
<dbReference type="InterPro" id="IPR013517">
    <property type="entry name" value="FG-GAP"/>
</dbReference>
<dbReference type="Pfam" id="PF17963">
    <property type="entry name" value="Big_9"/>
    <property type="match status" value="1"/>
</dbReference>
<keyword evidence="1 2" id="KW-0732">Signal</keyword>
<dbReference type="Gene3D" id="2.60.40.10">
    <property type="entry name" value="Immunoglobulins"/>
    <property type="match status" value="1"/>
</dbReference>
<accession>A0A4Q8QBD8</accession>
<comment type="caution">
    <text evidence="3">The sequence shown here is derived from an EMBL/GenBank/DDBJ whole genome shotgun (WGS) entry which is preliminary data.</text>
</comment>
<feature type="signal peptide" evidence="2">
    <location>
        <begin position="1"/>
        <end position="38"/>
    </location>
</feature>
<evidence type="ECO:0000256" key="1">
    <source>
        <dbReference type="ARBA" id="ARBA00022729"/>
    </source>
</evidence>
<keyword evidence="4" id="KW-1185">Reference proteome</keyword>
<feature type="chain" id="PRO_5020832140" evidence="2">
    <location>
        <begin position="39"/>
        <end position="1040"/>
    </location>
</feature>
<proteinExistence type="predicted"/>
<dbReference type="AlphaFoldDB" id="A0A4Q8QBD8"/>
<protein>
    <submittedName>
        <fullName evidence="3">VCBS repeat-containing protein</fullName>
    </submittedName>
</protein>
<dbReference type="InterPro" id="IPR013783">
    <property type="entry name" value="Ig-like_fold"/>
</dbReference>
<dbReference type="PANTHER" id="PTHR44103">
    <property type="entry name" value="PROPROTEIN CONVERTASE P"/>
    <property type="match status" value="1"/>
</dbReference>
<reference evidence="3 4" key="1">
    <citation type="submission" date="2019-02" db="EMBL/GenBank/DDBJ databases">
        <title>Draft genome sequence of Muricauda sp. 176CP4-71.</title>
        <authorList>
            <person name="Park J.-S."/>
        </authorList>
    </citation>
    <scope>NUCLEOTIDE SEQUENCE [LARGE SCALE GENOMIC DNA]</scope>
    <source>
        <strain evidence="3 4">176CP4-71</strain>
    </source>
</reference>
<dbReference type="EMBL" id="SGIU01000002">
    <property type="protein sequence ID" value="TAI46697.1"/>
    <property type="molecule type" value="Genomic_DNA"/>
</dbReference>
<dbReference type="Proteomes" id="UP000291981">
    <property type="component" value="Unassembled WGS sequence"/>
</dbReference>
<dbReference type="Gene3D" id="2.60.40.3440">
    <property type="match status" value="1"/>
</dbReference>
<dbReference type="PANTHER" id="PTHR44103:SF1">
    <property type="entry name" value="PROPROTEIN CONVERTASE P"/>
    <property type="match status" value="1"/>
</dbReference>
<sequence>MNCKVLGDTTQAVMAVSKRSYSLIMALCLCLFTITFHAQTTFTESAAAYNLNIGGGKDGGHAWADYDLDGDFDMVVNTNGAGYLMRNDGGSFTDVTATLAPDFSGGGLERTALFVDFNNDGYPDIFRNDNNDIRIFLQDPATNRFGNGTGGTTPNQQFTSLTDGLNSEGAGALDYDGDGDLDLFIDNHNYGVDILQNDGTGFFTHVTRKADSPNPPYNVADPTTWPLGLVQDATDGDYGSATDYNDDGWVDIVVRKQGQVDLFTNVGGTFQDGVDIDEAANSNKGAVAFGDLDNDGDFDMFWTENGDNQIHRNNGDGTWTAMGAATGIPIDFSGQIEGLAFGDVDNDGDLDIFLTGNNTSRLYLNNGSLSFSDSGLSFNGSGEGCTFVDIDNDGDLDLYQNRSGSNSLYINNLGAAARANHLFINIKEDRDSFGLTGSEERFGVGATAKILDCDGNVISGTREVNGGFGHGTQESGVIHFGLPGGPSTPIVLEIGYPRTTTGRVIVRSQITPSDFNNGSINLVDLLPDTSNLPPIAQDDNISTNVGVDVVIDALIDNGNGADSDPEGSPIEVISITQPSDGTATLNPDGTITYSPGSFVGSTSFTYTIGDNTICSFASGQDTATIFITVLEDNDLDGIVDNVDLDDDNDGIFDSVECPNAGTVLWVTNGTPGSEEQNTIDKLTGLGYTVTVVDDNVGGNADNYAVTFVYEDAISGTVLANVANLTTTERGVITSETFLHDDILGANQGATNNTNLVNITDNSHPITSGLSLGNNDIGDGSFRANSLASGTVLGLHPNGEVSIAVWEPGDAMDVGTAPGRRAIVPHANSNGGFNAAGEDLLVNAIIWTSEMDTDQDGIADCIDTDSDGDGCGDADEAYADANTDTDDNGMYGSGSPAINPDGTVQAASYAAPADQNSNLISDHLEVLAAPTIVTQPIDSQTCTGCNTSFNVVASGTDTYQWQRFNGVVWEDLSDAGIYGGTNTTTLTITAPTSSNNGDQFRVLVSNSAFVCAIVTSNQVTLTIAVGTVITNRRITYRINQN</sequence>
<dbReference type="InterPro" id="IPR028994">
    <property type="entry name" value="Integrin_alpha_N"/>
</dbReference>
<organism evidence="3 4">
    <name type="scientific">Flagellimonas allohymeniacidonis</name>
    <dbReference type="NCBI Taxonomy" id="2517819"/>
    <lineage>
        <taxon>Bacteria</taxon>
        <taxon>Pseudomonadati</taxon>
        <taxon>Bacteroidota</taxon>
        <taxon>Flavobacteriia</taxon>
        <taxon>Flavobacteriales</taxon>
        <taxon>Flavobacteriaceae</taxon>
        <taxon>Flagellimonas</taxon>
    </lineage>
</organism>
<evidence type="ECO:0000256" key="2">
    <source>
        <dbReference type="SAM" id="SignalP"/>
    </source>
</evidence>
<dbReference type="Pfam" id="PF13517">
    <property type="entry name" value="FG-GAP_3"/>
    <property type="match status" value="2"/>
</dbReference>
<evidence type="ECO:0000313" key="4">
    <source>
        <dbReference type="Proteomes" id="UP000291981"/>
    </source>
</evidence>
<evidence type="ECO:0000313" key="3">
    <source>
        <dbReference type="EMBL" id="TAI46697.1"/>
    </source>
</evidence>